<name>A0A6V8KIC4_9ACTN</name>
<evidence type="ECO:0000256" key="1">
    <source>
        <dbReference type="SAM" id="MobiDB-lite"/>
    </source>
</evidence>
<keyword evidence="4" id="KW-1185">Reference proteome</keyword>
<dbReference type="SUPFAM" id="SSF51430">
    <property type="entry name" value="NAD(P)-linked oxidoreductase"/>
    <property type="match status" value="1"/>
</dbReference>
<dbReference type="GO" id="GO:0005829">
    <property type="term" value="C:cytosol"/>
    <property type="evidence" value="ECO:0007669"/>
    <property type="project" value="TreeGrafter"/>
</dbReference>
<dbReference type="RefSeq" id="WP_246273939.1">
    <property type="nucleotide sequence ID" value="NZ_BAABGO010000022.1"/>
</dbReference>
<dbReference type="InterPro" id="IPR050523">
    <property type="entry name" value="AKR_Detox_Biosynth"/>
</dbReference>
<dbReference type="Proteomes" id="UP000482800">
    <property type="component" value="Unassembled WGS sequence"/>
</dbReference>
<evidence type="ECO:0000259" key="2">
    <source>
        <dbReference type="Pfam" id="PF00248"/>
    </source>
</evidence>
<dbReference type="AlphaFoldDB" id="A0A6V8KIC4"/>
<reference evidence="3 4" key="2">
    <citation type="submission" date="2020-03" db="EMBL/GenBank/DDBJ databases">
        <authorList>
            <person name="Ichikawa N."/>
            <person name="Kimura A."/>
            <person name="Kitahashi Y."/>
            <person name="Uohara A."/>
        </authorList>
    </citation>
    <scope>NUCLEOTIDE SEQUENCE [LARGE SCALE GENOMIC DNA]</scope>
    <source>
        <strain evidence="3 4">NBRC 108639</strain>
    </source>
</reference>
<gene>
    <name evidence="3" type="ORF">Phou_060390</name>
</gene>
<dbReference type="Gene3D" id="3.20.20.100">
    <property type="entry name" value="NADP-dependent oxidoreductase domain"/>
    <property type="match status" value="1"/>
</dbReference>
<feature type="region of interest" description="Disordered" evidence="1">
    <location>
        <begin position="103"/>
        <end position="127"/>
    </location>
</feature>
<dbReference type="Pfam" id="PF00248">
    <property type="entry name" value="Aldo_ket_red"/>
    <property type="match status" value="1"/>
</dbReference>
<dbReference type="PANTHER" id="PTHR43364:SF6">
    <property type="entry name" value="OXIDOREDUCTASE-RELATED"/>
    <property type="match status" value="1"/>
</dbReference>
<protein>
    <recommendedName>
        <fullName evidence="2">NADP-dependent oxidoreductase domain-containing protein</fullName>
    </recommendedName>
</protein>
<comment type="caution">
    <text evidence="3">The sequence shown here is derived from an EMBL/GenBank/DDBJ whole genome shotgun (WGS) entry which is preliminary data.</text>
</comment>
<feature type="domain" description="NADP-dependent oxidoreductase" evidence="2">
    <location>
        <begin position="4"/>
        <end position="78"/>
    </location>
</feature>
<organism evidence="3 4">
    <name type="scientific">Phytohabitans houttuyneae</name>
    <dbReference type="NCBI Taxonomy" id="1076126"/>
    <lineage>
        <taxon>Bacteria</taxon>
        <taxon>Bacillati</taxon>
        <taxon>Actinomycetota</taxon>
        <taxon>Actinomycetes</taxon>
        <taxon>Micromonosporales</taxon>
        <taxon>Micromonosporaceae</taxon>
    </lineage>
</organism>
<dbReference type="EMBL" id="BLPF01000002">
    <property type="protein sequence ID" value="GFJ81859.1"/>
    <property type="molecule type" value="Genomic_DNA"/>
</dbReference>
<evidence type="ECO:0000313" key="4">
    <source>
        <dbReference type="Proteomes" id="UP000482800"/>
    </source>
</evidence>
<dbReference type="PANTHER" id="PTHR43364">
    <property type="entry name" value="NADH-SPECIFIC METHYLGLYOXAL REDUCTASE-RELATED"/>
    <property type="match status" value="1"/>
</dbReference>
<accession>A0A6V8KIC4</accession>
<reference evidence="3 4" key="1">
    <citation type="submission" date="2020-03" db="EMBL/GenBank/DDBJ databases">
        <title>Whole genome shotgun sequence of Phytohabitans houttuyneae NBRC 108639.</title>
        <authorList>
            <person name="Komaki H."/>
            <person name="Tamura T."/>
        </authorList>
    </citation>
    <scope>NUCLEOTIDE SEQUENCE [LARGE SCALE GENOMIC DNA]</scope>
    <source>
        <strain evidence="3 4">NBRC 108639</strain>
    </source>
</reference>
<sequence>MFPLNLGGITFGWTSDEDTSHDVLDVYTEAGGNVVDTAEAYSFWVLGNSGGEPETIIGSGLAARRNRDRAVIATKGGGRWPALRPRRLRRVPPQSDRIAALPLRPAPRRRPTPLGRHAHTDPPAAMSEGTLASWIGNVSRPSCSADARPCNRLTSDCARAAPPHGWPAA</sequence>
<dbReference type="InterPro" id="IPR023210">
    <property type="entry name" value="NADP_OxRdtase_dom"/>
</dbReference>
<proteinExistence type="predicted"/>
<evidence type="ECO:0000313" key="3">
    <source>
        <dbReference type="EMBL" id="GFJ81859.1"/>
    </source>
</evidence>
<dbReference type="InterPro" id="IPR036812">
    <property type="entry name" value="NAD(P)_OxRdtase_dom_sf"/>
</dbReference>